<feature type="compositionally biased region" description="Gly residues" evidence="1">
    <location>
        <begin position="575"/>
        <end position="600"/>
    </location>
</feature>
<organism evidence="3 4">
    <name type="scientific">Streptomyces cuspidosporus</name>
    <dbReference type="NCBI Taxonomy" id="66882"/>
    <lineage>
        <taxon>Bacteria</taxon>
        <taxon>Bacillati</taxon>
        <taxon>Actinomycetota</taxon>
        <taxon>Actinomycetes</taxon>
        <taxon>Kitasatosporales</taxon>
        <taxon>Streptomycetaceae</taxon>
        <taxon>Streptomyces</taxon>
    </lineage>
</organism>
<feature type="region of interest" description="Disordered" evidence="1">
    <location>
        <begin position="570"/>
        <end position="628"/>
    </location>
</feature>
<accession>A0ABN3FU11</accession>
<dbReference type="InterPro" id="IPR006827">
    <property type="entry name" value="Lant_deHydtase_N"/>
</dbReference>
<proteinExistence type="predicted"/>
<evidence type="ECO:0000313" key="3">
    <source>
        <dbReference type="EMBL" id="GAA2337438.1"/>
    </source>
</evidence>
<feature type="compositionally biased region" description="Basic and acidic residues" evidence="1">
    <location>
        <begin position="841"/>
        <end position="853"/>
    </location>
</feature>
<dbReference type="Pfam" id="PF04738">
    <property type="entry name" value="Lant_dehydr_N"/>
    <property type="match status" value="1"/>
</dbReference>
<evidence type="ECO:0000256" key="1">
    <source>
        <dbReference type="SAM" id="MobiDB-lite"/>
    </source>
</evidence>
<dbReference type="RefSeq" id="WP_346174319.1">
    <property type="nucleotide sequence ID" value="NZ_BAAASD010000006.1"/>
</dbReference>
<dbReference type="EMBL" id="BAAASD010000006">
    <property type="protein sequence ID" value="GAA2337438.1"/>
    <property type="molecule type" value="Genomic_DNA"/>
</dbReference>
<protein>
    <recommendedName>
        <fullName evidence="2">Lantibiotic dehydratase N-terminal domain-containing protein</fullName>
    </recommendedName>
</protein>
<reference evidence="3 4" key="1">
    <citation type="journal article" date="2019" name="Int. J. Syst. Evol. Microbiol.">
        <title>The Global Catalogue of Microorganisms (GCM) 10K type strain sequencing project: providing services to taxonomists for standard genome sequencing and annotation.</title>
        <authorList>
            <consortium name="The Broad Institute Genomics Platform"/>
            <consortium name="The Broad Institute Genome Sequencing Center for Infectious Disease"/>
            <person name="Wu L."/>
            <person name="Ma J."/>
        </authorList>
    </citation>
    <scope>NUCLEOTIDE SEQUENCE [LARGE SCALE GENOMIC DNA]</scope>
    <source>
        <strain evidence="3 4">JCM 4316</strain>
    </source>
</reference>
<evidence type="ECO:0000313" key="4">
    <source>
        <dbReference type="Proteomes" id="UP001500253"/>
    </source>
</evidence>
<feature type="domain" description="Lantibiotic dehydratase N-terminal" evidence="2">
    <location>
        <begin position="139"/>
        <end position="267"/>
    </location>
</feature>
<evidence type="ECO:0000259" key="2">
    <source>
        <dbReference type="Pfam" id="PF04738"/>
    </source>
</evidence>
<sequence>MNTPPDPVVRVAGVPRRTLTVLNTPKSLELAENILDTRERIAEEGRRIADALHPVIGHLPDPALKPRVVGLRRAAHQGRPPRAAEWDRAVRAALPDPLADRIRRWLERRTRCAEHLDTLAAVFQEETHDALAAFRDALAQPRFRQGLLHAGPALDDVLERWLADPAGPAPGTKALVSLARYLTRAAVKTSPHGTFTATGRARWTDHGPWLRTGDLESRSTTAELNLARLRRVADGLLRTHPALRDALSLRRNPTLTVADGTLRLIAPGPGARITAFPAGDRAPDLLGALEKPAGATPADAGPAVRRFVTAGMLQEDLPLDDQEPCHLAALIGWLSDHAHLVPADTRHALTALRSALPPAPRPAHHADRRRRARAARDRLLAVERALRLPAPREPYERRPVHEDSVLDGTVATLARAPWQPLLADLASVGRALAVLDRDLPARYAAAAWLADRYGPRPRIPLLLALHGLREDPSPAAEHVRALLRPGFGVDDTLLRASPLPAVRRLADHRAATLRALRNGTLPTEAAAPRPPLSLAHYIQPLPGPDGLPHAVLNAVTVGHGHWRGRLDRMRARATGGPGGSGSSGGPVGSGGPGGPGGPGGSVPPPPAARTGPGRIPVDIGGLYASNTNLRHPTLPHAFDHPFTRGAPSGPGRIPLGEVTVHLDPATGLPVLRSPRHGHADLIPVHLGLMSPLLLPPPLATLLRLFGDPHTLFRTGHPLLPGPFTEDVPDRGFVSLPRLQAGRVVLRRRTWLTRAAAVPRRVPGEPDHEHFLRLQAWRRELGLPTTCFIRTRTLRGEAQDAFADKGYKPVYLDFASPLLIRALTRSLDDPDTVVHIEEALPETSAHDGHAHDGQAPDDTPYTSEFVIELPGDFHAPAV</sequence>
<gene>
    <name evidence="3" type="ORF">GCM10010246_22390</name>
</gene>
<dbReference type="Proteomes" id="UP001500253">
    <property type="component" value="Unassembled WGS sequence"/>
</dbReference>
<name>A0ABN3FU11_9ACTN</name>
<feature type="region of interest" description="Disordered" evidence="1">
    <location>
        <begin position="841"/>
        <end position="861"/>
    </location>
</feature>
<keyword evidence="4" id="KW-1185">Reference proteome</keyword>
<comment type="caution">
    <text evidence="3">The sequence shown here is derived from an EMBL/GenBank/DDBJ whole genome shotgun (WGS) entry which is preliminary data.</text>
</comment>